<feature type="region of interest" description="Disordered" evidence="1">
    <location>
        <begin position="95"/>
        <end position="158"/>
    </location>
</feature>
<feature type="compositionally biased region" description="Basic and acidic residues" evidence="1">
    <location>
        <begin position="95"/>
        <end position="104"/>
    </location>
</feature>
<dbReference type="RefSeq" id="XP_040793115.1">
    <property type="nucleotide sequence ID" value="XM_040931512.1"/>
</dbReference>
<feature type="compositionally biased region" description="Polar residues" evidence="1">
    <location>
        <begin position="316"/>
        <end position="337"/>
    </location>
</feature>
<feature type="region of interest" description="Disordered" evidence="1">
    <location>
        <begin position="280"/>
        <end position="413"/>
    </location>
</feature>
<feature type="compositionally biased region" description="Polar residues" evidence="1">
    <location>
        <begin position="221"/>
        <end position="234"/>
    </location>
</feature>
<dbReference type="OrthoDB" id="3689847at2759"/>
<keyword evidence="3" id="KW-1185">Reference proteome</keyword>
<dbReference type="AlphaFoldDB" id="A0A9P4LDM9"/>
<dbReference type="EMBL" id="ML976614">
    <property type="protein sequence ID" value="KAF1850552.1"/>
    <property type="molecule type" value="Genomic_DNA"/>
</dbReference>
<accession>A0A9P4LDM9</accession>
<reference evidence="2" key="1">
    <citation type="submission" date="2020-01" db="EMBL/GenBank/DDBJ databases">
        <authorList>
            <consortium name="DOE Joint Genome Institute"/>
            <person name="Haridas S."/>
            <person name="Albert R."/>
            <person name="Binder M."/>
            <person name="Bloem J."/>
            <person name="Labutti K."/>
            <person name="Salamov A."/>
            <person name="Andreopoulos B."/>
            <person name="Baker S.E."/>
            <person name="Barry K."/>
            <person name="Bills G."/>
            <person name="Bluhm B.H."/>
            <person name="Cannon C."/>
            <person name="Castanera R."/>
            <person name="Culley D.E."/>
            <person name="Daum C."/>
            <person name="Ezra D."/>
            <person name="Gonzalez J.B."/>
            <person name="Henrissat B."/>
            <person name="Kuo A."/>
            <person name="Liang C."/>
            <person name="Lipzen A."/>
            <person name="Lutzoni F."/>
            <person name="Magnuson J."/>
            <person name="Mondo S."/>
            <person name="Nolan M."/>
            <person name="Ohm R."/>
            <person name="Pangilinan J."/>
            <person name="Park H.-J."/>
            <person name="Ramirez L."/>
            <person name="Alfaro M."/>
            <person name="Sun H."/>
            <person name="Tritt A."/>
            <person name="Yoshinaga Y."/>
            <person name="Zwiers L.-H."/>
            <person name="Turgeon B.G."/>
            <person name="Goodwin S.B."/>
            <person name="Spatafora J.W."/>
            <person name="Crous P.W."/>
            <person name="Grigoriev I.V."/>
        </authorList>
    </citation>
    <scope>NUCLEOTIDE SEQUENCE</scope>
    <source>
        <strain evidence="2">CBS 394.84</strain>
    </source>
</reference>
<organism evidence="2 3">
    <name type="scientific">Cucurbitaria berberidis CBS 394.84</name>
    <dbReference type="NCBI Taxonomy" id="1168544"/>
    <lineage>
        <taxon>Eukaryota</taxon>
        <taxon>Fungi</taxon>
        <taxon>Dikarya</taxon>
        <taxon>Ascomycota</taxon>
        <taxon>Pezizomycotina</taxon>
        <taxon>Dothideomycetes</taxon>
        <taxon>Pleosporomycetidae</taxon>
        <taxon>Pleosporales</taxon>
        <taxon>Pleosporineae</taxon>
        <taxon>Cucurbitariaceae</taxon>
        <taxon>Cucurbitaria</taxon>
    </lineage>
</organism>
<evidence type="ECO:0000313" key="3">
    <source>
        <dbReference type="Proteomes" id="UP000800039"/>
    </source>
</evidence>
<evidence type="ECO:0000256" key="1">
    <source>
        <dbReference type="SAM" id="MobiDB-lite"/>
    </source>
</evidence>
<dbReference type="GeneID" id="63848764"/>
<evidence type="ECO:0000313" key="2">
    <source>
        <dbReference type="EMBL" id="KAF1850552.1"/>
    </source>
</evidence>
<feature type="region of interest" description="Disordered" evidence="1">
    <location>
        <begin position="187"/>
        <end position="246"/>
    </location>
</feature>
<sequence length="413" mass="46407">MADLNTIIGIRDFTTKDRAFRLAASELRSFGDLVQRTYASFHRDARRVSLHFHFQQNTPCSPLQLLNEEEWDAGEYFVGGRIEFFAHFAERRSAQRVEEQDIRTGRVRTTPARPGDRRGSRAPVRGSMPPPPLLPGAQRNTTAPPPRSDMMRYQPFGGYGGRSMPPIHPLSYPPPFAVPPMGYPPFSPDPMLPRLGSRPPRRSDELQASNERRPRSDNHQRTASNTPSDITQQGPRRHFNSDSTTVYSLCSPMPYEHYGRRRYFSGPYVFIPYPPSPFRQRTPTARSARPFPGFQQPGGTVQTPTADAGRREPSIAQPNKAAQGSLLRTGSRQTVTGSRRRRQPLSESSLELDRLSSPTYEREDTAGPQDQAVPSRRSVSRSSVTSDGLFVSERSGPPDMEALGWDEEDVDLE</sequence>
<gene>
    <name evidence="2" type="ORF">K460DRAFT_350596</name>
</gene>
<name>A0A9P4LDM9_9PLEO</name>
<feature type="compositionally biased region" description="Acidic residues" evidence="1">
    <location>
        <begin position="404"/>
        <end position="413"/>
    </location>
</feature>
<comment type="caution">
    <text evidence="2">The sequence shown here is derived from an EMBL/GenBank/DDBJ whole genome shotgun (WGS) entry which is preliminary data.</text>
</comment>
<feature type="compositionally biased region" description="Basic and acidic residues" evidence="1">
    <location>
        <begin position="201"/>
        <end position="220"/>
    </location>
</feature>
<protein>
    <submittedName>
        <fullName evidence="2">Uncharacterized protein</fullName>
    </submittedName>
</protein>
<dbReference type="Proteomes" id="UP000800039">
    <property type="component" value="Unassembled WGS sequence"/>
</dbReference>
<proteinExistence type="predicted"/>
<feature type="compositionally biased region" description="Low complexity" evidence="1">
    <location>
        <begin position="373"/>
        <end position="386"/>
    </location>
</feature>